<dbReference type="EMBL" id="JAGTJJ010000001">
    <property type="protein sequence ID" value="MDC3979487.1"/>
    <property type="molecule type" value="Genomic_DNA"/>
</dbReference>
<feature type="signal peptide" evidence="1">
    <location>
        <begin position="1"/>
        <end position="25"/>
    </location>
</feature>
<sequence length="142" mass="15739">MGYVLRSLFAMLPVLSMVAPATAEANILANTQWELESLVQGRTVWEPSGRTEVTLEFQADGKATGRAPCNYYFTSYTVEGNTLSMSSVASTRMFCAGVMEEEGRYLRALEQADSFQLVGDELRIVFANGQGTLIFEREEDDD</sequence>
<dbReference type="InterPro" id="IPR053147">
    <property type="entry name" value="Hsp_HslJ-like"/>
</dbReference>
<reference evidence="3 4" key="1">
    <citation type="submission" date="2021-04" db="EMBL/GenBank/DDBJ databases">
        <title>Genome analysis of Polyangium sp.</title>
        <authorList>
            <person name="Li Y."/>
            <person name="Wang J."/>
        </authorList>
    </citation>
    <scope>NUCLEOTIDE SEQUENCE [LARGE SCALE GENOMIC DNA]</scope>
    <source>
        <strain evidence="3 4">SDU14</strain>
    </source>
</reference>
<accession>A0A9X3WWN7</accession>
<dbReference type="RefSeq" id="WP_272418098.1">
    <property type="nucleotide sequence ID" value="NZ_JAGTJJ010000001.1"/>
</dbReference>
<evidence type="ECO:0000259" key="2">
    <source>
        <dbReference type="Pfam" id="PF03724"/>
    </source>
</evidence>
<proteinExistence type="predicted"/>
<dbReference type="Gene3D" id="2.40.128.270">
    <property type="match status" value="1"/>
</dbReference>
<evidence type="ECO:0000313" key="3">
    <source>
        <dbReference type="EMBL" id="MDC3979487.1"/>
    </source>
</evidence>
<evidence type="ECO:0000313" key="4">
    <source>
        <dbReference type="Proteomes" id="UP001151081"/>
    </source>
</evidence>
<gene>
    <name evidence="3" type="ORF">KEG57_03180</name>
</gene>
<comment type="caution">
    <text evidence="3">The sequence shown here is derived from an EMBL/GenBank/DDBJ whole genome shotgun (WGS) entry which is preliminary data.</text>
</comment>
<protein>
    <submittedName>
        <fullName evidence="3">META domain-containing protein</fullName>
    </submittedName>
</protein>
<dbReference type="PANTHER" id="PTHR35535">
    <property type="entry name" value="HEAT SHOCK PROTEIN HSLJ"/>
    <property type="match status" value="1"/>
</dbReference>
<name>A0A9X3WWN7_9BACT</name>
<dbReference type="AlphaFoldDB" id="A0A9X3WWN7"/>
<organism evidence="3 4">
    <name type="scientific">Polyangium jinanense</name>
    <dbReference type="NCBI Taxonomy" id="2829994"/>
    <lineage>
        <taxon>Bacteria</taxon>
        <taxon>Pseudomonadati</taxon>
        <taxon>Myxococcota</taxon>
        <taxon>Polyangia</taxon>
        <taxon>Polyangiales</taxon>
        <taxon>Polyangiaceae</taxon>
        <taxon>Polyangium</taxon>
    </lineage>
</organism>
<keyword evidence="4" id="KW-1185">Reference proteome</keyword>
<evidence type="ECO:0000256" key="1">
    <source>
        <dbReference type="SAM" id="SignalP"/>
    </source>
</evidence>
<feature type="chain" id="PRO_5040818818" evidence="1">
    <location>
        <begin position="26"/>
        <end position="142"/>
    </location>
</feature>
<feature type="domain" description="DUF306" evidence="2">
    <location>
        <begin position="28"/>
        <end position="136"/>
    </location>
</feature>
<dbReference type="Pfam" id="PF03724">
    <property type="entry name" value="META"/>
    <property type="match status" value="1"/>
</dbReference>
<dbReference type="PANTHER" id="PTHR35535:SF2">
    <property type="entry name" value="DUF306 DOMAIN-CONTAINING PROTEIN"/>
    <property type="match status" value="1"/>
</dbReference>
<dbReference type="InterPro" id="IPR005184">
    <property type="entry name" value="DUF306_Meta_HslJ"/>
</dbReference>
<keyword evidence="1" id="KW-0732">Signal</keyword>
<dbReference type="Proteomes" id="UP001151081">
    <property type="component" value="Unassembled WGS sequence"/>
</dbReference>
<dbReference type="InterPro" id="IPR038670">
    <property type="entry name" value="HslJ-like_sf"/>
</dbReference>